<dbReference type="AlphaFoldDB" id="B6HUQ9"/>
<evidence type="ECO:0000313" key="2">
    <source>
        <dbReference type="Proteomes" id="UP000000724"/>
    </source>
</evidence>
<reference evidence="1 2" key="1">
    <citation type="journal article" date="2008" name="Nat. Biotechnol.">
        <title>Genome sequencing and analysis of the filamentous fungus Penicillium chrysogenum.</title>
        <authorList>
            <person name="van den Berg M.A."/>
            <person name="Albang R."/>
            <person name="Albermann K."/>
            <person name="Badger J.H."/>
            <person name="Daran J.-M."/>
            <person name="Driessen A.J.M."/>
            <person name="Garcia-Estrada C."/>
            <person name="Fedorova N.D."/>
            <person name="Harris D.M."/>
            <person name="Heijne W.H.M."/>
            <person name="Joardar V.S."/>
            <person name="Kiel J.A.K.W."/>
            <person name="Kovalchuk A."/>
            <person name="Martin J.F."/>
            <person name="Nierman W.C."/>
            <person name="Nijland J.G."/>
            <person name="Pronk J.T."/>
            <person name="Roubos J.A."/>
            <person name="van der Klei I.J."/>
            <person name="van Peij N.N.M.E."/>
            <person name="Veenhuis M."/>
            <person name="von Doehren H."/>
            <person name="Wagner C."/>
            <person name="Wortman J.R."/>
            <person name="Bovenberg R.A.L."/>
        </authorList>
    </citation>
    <scope>NUCLEOTIDE SEQUENCE [LARGE SCALE GENOMIC DNA]</scope>
    <source>
        <strain evidence="2">ATCC 28089 / DSM 1075 / NRRL 1951 / Wisconsin 54-1255</strain>
    </source>
</reference>
<dbReference type="VEuPathDB" id="FungiDB:PCH_Pc22g26980"/>
<gene>
    <name evidence="1" type="ORF">Pc22g26980</name>
    <name evidence="1" type="ORF">PCH_Pc22g26980</name>
</gene>
<dbReference type="Proteomes" id="UP000000724">
    <property type="component" value="Contig Pc00c22"/>
</dbReference>
<sequence>MPKGRTDKEEGLSLKPFGLTLGRRNVYCAVWPGVLYLGPAEWRRLQYLSLFYNNFYNNGLYEISGAWIWHIDQLATSHNRSKFDPMYPRRAFVHRDSKAAFFIVVGEDEEALGNPRRLKSGTPRILGTKSATLEQDINALVQTAAQEQRASPVTRIGFPKHSIIVC</sequence>
<organism evidence="1 2">
    <name type="scientific">Penicillium rubens (strain ATCC 28089 / DSM 1075 / NRRL 1951 / Wisconsin 54-1255)</name>
    <name type="common">Penicillium chrysogenum</name>
    <dbReference type="NCBI Taxonomy" id="500485"/>
    <lineage>
        <taxon>Eukaryota</taxon>
        <taxon>Fungi</taxon>
        <taxon>Dikarya</taxon>
        <taxon>Ascomycota</taxon>
        <taxon>Pezizomycotina</taxon>
        <taxon>Eurotiomycetes</taxon>
        <taxon>Eurotiomycetidae</taxon>
        <taxon>Eurotiales</taxon>
        <taxon>Aspergillaceae</taxon>
        <taxon>Penicillium</taxon>
        <taxon>Penicillium chrysogenum species complex</taxon>
    </lineage>
</organism>
<protein>
    <submittedName>
        <fullName evidence="1">Uncharacterized protein</fullName>
    </submittedName>
</protein>
<accession>B6HUQ9</accession>
<dbReference type="HOGENOM" id="CLU_1603302_0_0_1"/>
<dbReference type="EMBL" id="AM920437">
    <property type="protein sequence ID" value="CAP99986.1"/>
    <property type="molecule type" value="Genomic_DNA"/>
</dbReference>
<name>B6HUQ9_PENRW</name>
<proteinExistence type="predicted"/>
<keyword evidence="2" id="KW-1185">Reference proteome</keyword>
<evidence type="ECO:0000313" key="1">
    <source>
        <dbReference type="EMBL" id="CAP99986.1"/>
    </source>
</evidence>